<evidence type="ECO:0000256" key="4">
    <source>
        <dbReference type="ARBA" id="ARBA00022989"/>
    </source>
</evidence>
<evidence type="ECO:0000256" key="2">
    <source>
        <dbReference type="ARBA" id="ARBA00009190"/>
    </source>
</evidence>
<proteinExistence type="inferred from homology"/>
<dbReference type="STRING" id="868595.Desca_1060"/>
<reference evidence="7" key="1">
    <citation type="submission" date="2011-05" db="EMBL/GenBank/DDBJ databases">
        <title>Complete sequence of Desulfotomaculum carboxydivorans CO-1-SRB.</title>
        <authorList>
            <consortium name="US DOE Joint Genome Institute"/>
            <person name="Lucas S."/>
            <person name="Han J."/>
            <person name="Lapidus A."/>
            <person name="Cheng J.-F."/>
            <person name="Goodwin L."/>
            <person name="Pitluck S."/>
            <person name="Peters L."/>
            <person name="Mikhailova N."/>
            <person name="Lu M."/>
            <person name="Han C."/>
            <person name="Tapia R."/>
            <person name="Land M."/>
            <person name="Hauser L."/>
            <person name="Kyrpides N."/>
            <person name="Ivanova N."/>
            <person name="Pagani I."/>
            <person name="Stams A."/>
            <person name="Plugge C."/>
            <person name="Muyzer G."/>
            <person name="Kuever J."/>
            <person name="Parshina S."/>
            <person name="Ivanova A."/>
            <person name="Nazina T."/>
            <person name="Woyke T."/>
        </authorList>
    </citation>
    <scope>NUCLEOTIDE SEQUENCE [LARGE SCALE GENOMIC DNA]</scope>
    <source>
        <strain evidence="7">CO-1-SRB</strain>
    </source>
</reference>
<comment type="subcellular location">
    <subcellularLocation>
        <location evidence="1 6">Membrane</location>
        <topology evidence="1 6">Multi-pass membrane protein</topology>
    </subcellularLocation>
</comment>
<dbReference type="GO" id="GO:0016020">
    <property type="term" value="C:membrane"/>
    <property type="evidence" value="ECO:0007669"/>
    <property type="project" value="UniProtKB-SubCell"/>
</dbReference>
<keyword evidence="8" id="KW-1185">Reference proteome</keyword>
<accession>F6B326</accession>
<feature type="transmembrane region" description="Helical" evidence="6">
    <location>
        <begin position="76"/>
        <end position="95"/>
    </location>
</feature>
<dbReference type="AlphaFoldDB" id="F6B326"/>
<dbReference type="InterPro" id="IPR001727">
    <property type="entry name" value="GDT1-like"/>
</dbReference>
<evidence type="ECO:0000256" key="1">
    <source>
        <dbReference type="ARBA" id="ARBA00004141"/>
    </source>
</evidence>
<feature type="transmembrane region" description="Helical" evidence="6">
    <location>
        <begin position="40"/>
        <end position="64"/>
    </location>
</feature>
<dbReference type="GO" id="GO:0046873">
    <property type="term" value="F:metal ion transmembrane transporter activity"/>
    <property type="evidence" value="ECO:0007669"/>
    <property type="project" value="InterPro"/>
</dbReference>
<evidence type="ECO:0000256" key="6">
    <source>
        <dbReference type="RuleBase" id="RU365102"/>
    </source>
</evidence>
<keyword evidence="3 6" id="KW-0812">Transmembrane</keyword>
<comment type="similarity">
    <text evidence="2 6">Belongs to the GDT1 family.</text>
</comment>
<dbReference type="KEGG" id="dca:Desca_1060"/>
<keyword evidence="4 6" id="KW-1133">Transmembrane helix</keyword>
<dbReference type="HOGENOM" id="CLU_140894_2_0_9"/>
<gene>
    <name evidence="7" type="ordered locus">Desca_1060</name>
</gene>
<protein>
    <recommendedName>
        <fullName evidence="6">GDT1 family protein</fullName>
    </recommendedName>
</protein>
<sequence>MSMKFFAWLTTYVLIILCELGDKTQVAVLMLSSNHPGKKWLILGASALALSCCVLIEVTVGATLARYIGPQIINKATGWVFLFVGLYTLGSHFNIRQKIFPRQQKVNNHDITPNFMDR</sequence>
<evidence type="ECO:0000256" key="5">
    <source>
        <dbReference type="ARBA" id="ARBA00023136"/>
    </source>
</evidence>
<evidence type="ECO:0000256" key="3">
    <source>
        <dbReference type="ARBA" id="ARBA00022692"/>
    </source>
</evidence>
<comment type="caution">
    <text evidence="6">Lacks conserved residue(s) required for the propagation of feature annotation.</text>
</comment>
<organism evidence="7 8">
    <name type="scientific">Desulfotomaculum nigrificans (strain DSM 14880 / VKM B-2319 / CO-1-SRB)</name>
    <name type="common">Desulfotomaculum carboxydivorans</name>
    <dbReference type="NCBI Taxonomy" id="868595"/>
    <lineage>
        <taxon>Bacteria</taxon>
        <taxon>Bacillati</taxon>
        <taxon>Bacillota</taxon>
        <taxon>Clostridia</taxon>
        <taxon>Eubacteriales</taxon>
        <taxon>Desulfotomaculaceae</taxon>
        <taxon>Desulfotomaculum</taxon>
    </lineage>
</organism>
<evidence type="ECO:0000313" key="7">
    <source>
        <dbReference type="EMBL" id="AEF93930.1"/>
    </source>
</evidence>
<evidence type="ECO:0000313" key="8">
    <source>
        <dbReference type="Proteomes" id="UP000009226"/>
    </source>
</evidence>
<dbReference type="Pfam" id="PF01169">
    <property type="entry name" value="GDT1"/>
    <property type="match status" value="1"/>
</dbReference>
<dbReference type="EMBL" id="CP002736">
    <property type="protein sequence ID" value="AEF93930.1"/>
    <property type="molecule type" value="Genomic_DNA"/>
</dbReference>
<dbReference type="eggNOG" id="COG2119">
    <property type="taxonomic scope" value="Bacteria"/>
</dbReference>
<keyword evidence="5 6" id="KW-0472">Membrane</keyword>
<name>F6B326_DESCC</name>
<dbReference type="Proteomes" id="UP000009226">
    <property type="component" value="Chromosome"/>
</dbReference>